<dbReference type="InterPro" id="IPR039793">
    <property type="entry name" value="UROS/Hem4"/>
</dbReference>
<evidence type="ECO:0000313" key="12">
    <source>
        <dbReference type="Proteomes" id="UP001157186"/>
    </source>
</evidence>
<comment type="pathway">
    <text evidence="1 9">Porphyrin-containing compound metabolism; protoporphyrin-IX biosynthesis; coproporphyrinogen-III from 5-aminolevulinate: step 3/4.</text>
</comment>
<evidence type="ECO:0000256" key="9">
    <source>
        <dbReference type="RuleBase" id="RU366031"/>
    </source>
</evidence>
<reference evidence="11 12" key="1">
    <citation type="submission" date="2023-03" db="EMBL/GenBank/DDBJ databases">
        <title>Draft genome sequence of Thalassotalea insulae KCTC 62186T.</title>
        <authorList>
            <person name="Sawabe T."/>
        </authorList>
    </citation>
    <scope>NUCLEOTIDE SEQUENCE [LARGE SCALE GENOMIC DNA]</scope>
    <source>
        <strain evidence="11 12">KCTC 62186</strain>
    </source>
</reference>
<keyword evidence="11" id="KW-0489">Methyltransferase</keyword>
<dbReference type="PANTHER" id="PTHR38042:SF1">
    <property type="entry name" value="UROPORPHYRINOGEN-III SYNTHASE, CHLOROPLASTIC"/>
    <property type="match status" value="1"/>
</dbReference>
<dbReference type="InterPro" id="IPR036108">
    <property type="entry name" value="4pyrrol_syn_uPrphyn_synt_sf"/>
</dbReference>
<evidence type="ECO:0000256" key="3">
    <source>
        <dbReference type="ARBA" id="ARBA00013109"/>
    </source>
</evidence>
<evidence type="ECO:0000256" key="2">
    <source>
        <dbReference type="ARBA" id="ARBA00008133"/>
    </source>
</evidence>
<comment type="similarity">
    <text evidence="2 9">Belongs to the uroporphyrinogen-III synthase family.</text>
</comment>
<dbReference type="SUPFAM" id="SSF69618">
    <property type="entry name" value="HemD-like"/>
    <property type="match status" value="1"/>
</dbReference>
<dbReference type="GO" id="GO:0032259">
    <property type="term" value="P:methylation"/>
    <property type="evidence" value="ECO:0007669"/>
    <property type="project" value="UniProtKB-KW"/>
</dbReference>
<comment type="catalytic activity">
    <reaction evidence="8 9">
        <text>hydroxymethylbilane = uroporphyrinogen III + H2O</text>
        <dbReference type="Rhea" id="RHEA:18965"/>
        <dbReference type="ChEBI" id="CHEBI:15377"/>
        <dbReference type="ChEBI" id="CHEBI:57308"/>
        <dbReference type="ChEBI" id="CHEBI:57845"/>
        <dbReference type="EC" id="4.2.1.75"/>
    </reaction>
</comment>
<gene>
    <name evidence="11" type="primary">hemD</name>
    <name evidence="11" type="ORF">tinsulaeT_17680</name>
</gene>
<dbReference type="EMBL" id="BSST01000001">
    <property type="protein sequence ID" value="GLX78428.1"/>
    <property type="molecule type" value="Genomic_DNA"/>
</dbReference>
<dbReference type="RefSeq" id="WP_284244311.1">
    <property type="nucleotide sequence ID" value="NZ_BSST01000001.1"/>
</dbReference>
<keyword evidence="11" id="KW-0808">Transferase</keyword>
<dbReference type="Gene3D" id="3.40.50.10090">
    <property type="match status" value="2"/>
</dbReference>
<feature type="domain" description="Tetrapyrrole biosynthesis uroporphyrinogen III synthase" evidence="10">
    <location>
        <begin position="18"/>
        <end position="243"/>
    </location>
</feature>
<dbReference type="Proteomes" id="UP001157186">
    <property type="component" value="Unassembled WGS sequence"/>
</dbReference>
<keyword evidence="4 9" id="KW-0456">Lyase</keyword>
<dbReference type="GO" id="GO:0008168">
    <property type="term" value="F:methyltransferase activity"/>
    <property type="evidence" value="ECO:0007669"/>
    <property type="project" value="UniProtKB-KW"/>
</dbReference>
<accession>A0ABQ6GR36</accession>
<keyword evidence="12" id="KW-1185">Reference proteome</keyword>
<evidence type="ECO:0000259" key="10">
    <source>
        <dbReference type="Pfam" id="PF02602"/>
    </source>
</evidence>
<comment type="function">
    <text evidence="6 9">Catalyzes cyclization of the linear tetrapyrrole, hydroxymethylbilane, to the macrocyclic uroporphyrinogen III.</text>
</comment>
<evidence type="ECO:0000256" key="5">
    <source>
        <dbReference type="ARBA" id="ARBA00023244"/>
    </source>
</evidence>
<keyword evidence="5 9" id="KW-0627">Porphyrin biosynthesis</keyword>
<proteinExistence type="inferred from homology"/>
<dbReference type="CDD" id="cd06578">
    <property type="entry name" value="HemD"/>
    <property type="match status" value="1"/>
</dbReference>
<evidence type="ECO:0000256" key="6">
    <source>
        <dbReference type="ARBA" id="ARBA00037589"/>
    </source>
</evidence>
<organism evidence="11 12">
    <name type="scientific">Thalassotalea insulae</name>
    <dbReference type="NCBI Taxonomy" id="2056778"/>
    <lineage>
        <taxon>Bacteria</taxon>
        <taxon>Pseudomonadati</taxon>
        <taxon>Pseudomonadota</taxon>
        <taxon>Gammaproteobacteria</taxon>
        <taxon>Alteromonadales</taxon>
        <taxon>Colwelliaceae</taxon>
        <taxon>Thalassotalea</taxon>
    </lineage>
</organism>
<name>A0ABQ6GR36_9GAMM</name>
<dbReference type="EC" id="4.2.1.75" evidence="3 9"/>
<evidence type="ECO:0000313" key="11">
    <source>
        <dbReference type="EMBL" id="GLX78428.1"/>
    </source>
</evidence>
<protein>
    <recommendedName>
        <fullName evidence="7 9">Uroporphyrinogen-III synthase</fullName>
        <ecNumber evidence="3 9">4.2.1.75</ecNumber>
    </recommendedName>
</protein>
<dbReference type="Pfam" id="PF02602">
    <property type="entry name" value="HEM4"/>
    <property type="match status" value="1"/>
</dbReference>
<dbReference type="InterPro" id="IPR003754">
    <property type="entry name" value="4pyrrol_synth_uPrphyn_synth"/>
</dbReference>
<sequence length="254" mass="28127">MINKLPFVITRPEKQGLQLKQALLQAGVDSICQPLFEYQLATNKAEILNVQQNVQPHILIFVSVAAVNYANQAYPLSHWISASTTVIAVGQATRQTLTALGVESICPSQHDTEGMLSLPQLSAAQLANHPTVLIVRGNGGRELLATQLRQRGADTQYLESYQRVWLSMTEQVFELWQQKNVAGVIITSNALLQRVVDLINIKDNFWQNTCLWVVASERIKQTAQQLGLKKVINAQGADHQAIVNAVLTMGLEHD</sequence>
<evidence type="ECO:0000256" key="8">
    <source>
        <dbReference type="ARBA" id="ARBA00048617"/>
    </source>
</evidence>
<evidence type="ECO:0000256" key="7">
    <source>
        <dbReference type="ARBA" id="ARBA00040167"/>
    </source>
</evidence>
<evidence type="ECO:0000256" key="1">
    <source>
        <dbReference type="ARBA" id="ARBA00004772"/>
    </source>
</evidence>
<evidence type="ECO:0000256" key="4">
    <source>
        <dbReference type="ARBA" id="ARBA00023239"/>
    </source>
</evidence>
<comment type="caution">
    <text evidence="11">The sequence shown here is derived from an EMBL/GenBank/DDBJ whole genome shotgun (WGS) entry which is preliminary data.</text>
</comment>
<dbReference type="PANTHER" id="PTHR38042">
    <property type="entry name" value="UROPORPHYRINOGEN-III SYNTHASE, CHLOROPLASTIC"/>
    <property type="match status" value="1"/>
</dbReference>